<evidence type="ECO:0000313" key="1">
    <source>
        <dbReference type="EMBL" id="MBD2842330.1"/>
    </source>
</evidence>
<name>A0ABR8KSK7_9SPHN</name>
<gene>
    <name evidence="1" type="ORF">IB285_08685</name>
</gene>
<proteinExistence type="predicted"/>
<dbReference type="EMBL" id="JACXLC010000001">
    <property type="protein sequence ID" value="MBD2842330.1"/>
    <property type="molecule type" value="Genomic_DNA"/>
</dbReference>
<evidence type="ECO:0000313" key="2">
    <source>
        <dbReference type="Proteomes" id="UP000635384"/>
    </source>
</evidence>
<reference evidence="1 2" key="1">
    <citation type="submission" date="2020-09" db="EMBL/GenBank/DDBJ databases">
        <authorList>
            <person name="Yoon J.-W."/>
        </authorList>
    </citation>
    <scope>NUCLEOTIDE SEQUENCE [LARGE SCALE GENOMIC DNA]</scope>
    <source>
        <strain evidence="1 2">KMU-140</strain>
    </source>
</reference>
<keyword evidence="2" id="KW-1185">Reference proteome</keyword>
<sequence length="119" mass="14165">MRKTAQEHFERHDIIHVLFGLDTSMRQEAQADGWTLFGTDISIGDIKAFFDLPEEKELIEDIGWWPITKTYFRAFPDYFRIAWKSRKLRKKWKWAGNRAYRSKTVAAIRREFGILRALG</sequence>
<dbReference type="Proteomes" id="UP000635384">
    <property type="component" value="Unassembled WGS sequence"/>
</dbReference>
<protein>
    <submittedName>
        <fullName evidence="1">Uncharacterized protein</fullName>
    </submittedName>
</protein>
<accession>A0ABR8KSK7</accession>
<organism evidence="1 2">
    <name type="scientific">Erythrobacter rubeus</name>
    <dbReference type="NCBI Taxonomy" id="2760803"/>
    <lineage>
        <taxon>Bacteria</taxon>
        <taxon>Pseudomonadati</taxon>
        <taxon>Pseudomonadota</taxon>
        <taxon>Alphaproteobacteria</taxon>
        <taxon>Sphingomonadales</taxon>
        <taxon>Erythrobacteraceae</taxon>
        <taxon>Erythrobacter/Porphyrobacter group</taxon>
        <taxon>Erythrobacter</taxon>
    </lineage>
</organism>
<comment type="caution">
    <text evidence="1">The sequence shown here is derived from an EMBL/GenBank/DDBJ whole genome shotgun (WGS) entry which is preliminary data.</text>
</comment>